<feature type="domain" description="CHAT" evidence="1">
    <location>
        <begin position="812"/>
        <end position="1032"/>
    </location>
</feature>
<evidence type="ECO:0000259" key="1">
    <source>
        <dbReference type="Pfam" id="PF12770"/>
    </source>
</evidence>
<gene>
    <name evidence="2" type="ORF">CUN61_05010</name>
</gene>
<accession>A0A4P6G035</accession>
<name>A0A4P6G035_9PSED</name>
<evidence type="ECO:0000313" key="2">
    <source>
        <dbReference type="EMBL" id="QAY83366.1"/>
    </source>
</evidence>
<proteinExistence type="predicted"/>
<protein>
    <recommendedName>
        <fullName evidence="1">CHAT domain-containing protein</fullName>
    </recommendedName>
</protein>
<organism evidence="2 3">
    <name type="scientific">Pseudomonas arsenicoxydans</name>
    <dbReference type="NCBI Taxonomy" id="702115"/>
    <lineage>
        <taxon>Bacteria</taxon>
        <taxon>Pseudomonadati</taxon>
        <taxon>Pseudomonadota</taxon>
        <taxon>Gammaproteobacteria</taxon>
        <taxon>Pseudomonadales</taxon>
        <taxon>Pseudomonadaceae</taxon>
        <taxon>Pseudomonas</taxon>
    </lineage>
</organism>
<dbReference type="Proteomes" id="UP000291121">
    <property type="component" value="Chromosome"/>
</dbReference>
<dbReference type="InterPro" id="IPR024983">
    <property type="entry name" value="CHAT_dom"/>
</dbReference>
<dbReference type="AlphaFoldDB" id="A0A4P6G035"/>
<evidence type="ECO:0000313" key="3">
    <source>
        <dbReference type="Proteomes" id="UP000291121"/>
    </source>
</evidence>
<sequence>MSQENGYSNWESRIQQGLALCDQMLANGEVGAALAHLRSLGLGDEADTKVVAIQMLHAAGLAEHAYREFKSLVLPVDPEPEVVLRLAHVCADAGADADAKSLLDRVVDDALLLGSLYIASRIAERIGDANLRAQFERRMINEHPSESGVRNLVLQRALADDRFAEAAAVLHPDFMSSREHLYHLQLLADSDSLDTEAMVILAERSSGKLVPLAILRYLLARHEVVAAINVAILLVGSENEEEVRELLAVLDAFLLRRGSIDFSLVESKVADIIKVIVGYLAVRPQHGYVRQRLIELLSVERSGDMGVPLLLKVVFNLIDEGGLILGPNTYPASSSKEALLESKIPEICTQWLMDRQPCIPGKTKLPRELISIDPDVCMATICTMMSSGAIAVESRQDVDVLKHWLLLGCGIAPHTSAPDFNTVLFRVAMTRLGNAGYAQQARDLCEEQLSQCGDSQSRAQSAWFSMADVYSRLQDRRTSLVAFACAIAGPNIGQTPLTSFNEINLWVRLLRESGLLDHALDALEISNKALQARGTYDKHRHQQLHVRLTIELERVVRNLPDRADEIPNLLLRAAEAGQDALDSGEDGVQAMALLGQLIKLSKTFNVKLPDSAAQTMRVLAGNTFSSKPFVQTLMDSEDPVGALWTQYSSVEPAKFANDAAYDSMQLTVAARMVLTLERNSVKPDELLLPFELLADRGVAAPGWTMHPRPPYAFGSPSKIMEVAEHLRGRGIALVLAAFDNLGQLVSLRYEGGQFTLVEEQEFSYDSFKRWSKLYPYDYCKDVGAQNWEKEHAMQQSLAECKWQTLPSSATLVVMESELRSMPSNLLWTNNGFFGASQPVGAAPSMAWLAESFSRRPAAVPRLYAWISNAGDQTQTLNVLLGYLRGEFEEYGVVLDTSNQPPAMLAGSDLVFIAAHGQVSPEGNYFHTLNDEGSLKIPADVVATAVRDSRVAVLFVCSGGRSDKVPDANTTSGLAKELLSKGCSTVIASPWPVEAMVAASWAPKFLKYWKSGKTAIQACHDANMEISGDPSRALAMNLYGDPCQTWS</sequence>
<dbReference type="Pfam" id="PF12770">
    <property type="entry name" value="CHAT"/>
    <property type="match status" value="1"/>
</dbReference>
<dbReference type="RefSeq" id="WP_208670757.1">
    <property type="nucleotide sequence ID" value="NZ_CP024767.1"/>
</dbReference>
<reference evidence="2 3" key="1">
    <citation type="submission" date="2017-11" db="EMBL/GenBank/DDBJ databases">
        <title>Genome sequence of Pseudomonas arsenicoxydans ACM1.</title>
        <authorList>
            <person name="Nascimento F.X."/>
        </authorList>
    </citation>
    <scope>NUCLEOTIDE SEQUENCE [LARGE SCALE GENOMIC DNA]</scope>
    <source>
        <strain evidence="2 3">ACM1</strain>
    </source>
</reference>
<dbReference type="EMBL" id="CP024767">
    <property type="protein sequence ID" value="QAY83366.1"/>
    <property type="molecule type" value="Genomic_DNA"/>
</dbReference>
<keyword evidence="3" id="KW-1185">Reference proteome</keyword>